<evidence type="ECO:0000256" key="2">
    <source>
        <dbReference type="SAM" id="SignalP"/>
    </source>
</evidence>
<dbReference type="NCBIfam" id="TIGR02231">
    <property type="entry name" value="mucoidy inhibitor MuiA family protein"/>
    <property type="match status" value="1"/>
</dbReference>
<keyword evidence="2" id="KW-0732">Signal</keyword>
<feature type="domain" description="DUF4139" evidence="3">
    <location>
        <begin position="225"/>
        <end position="536"/>
    </location>
</feature>
<dbReference type="InterPro" id="IPR037291">
    <property type="entry name" value="DUF4139"/>
</dbReference>
<evidence type="ECO:0000259" key="3">
    <source>
        <dbReference type="Pfam" id="PF13598"/>
    </source>
</evidence>
<dbReference type="AlphaFoldDB" id="A0A1X6YVC7"/>
<dbReference type="EMBL" id="FWFX01000003">
    <property type="protein sequence ID" value="SLN31954.1"/>
    <property type="molecule type" value="Genomic_DNA"/>
</dbReference>
<dbReference type="Proteomes" id="UP000193061">
    <property type="component" value="Unassembled WGS sequence"/>
</dbReference>
<accession>A0A1X6YVC7</accession>
<dbReference type="RefSeq" id="WP_085804978.1">
    <property type="nucleotide sequence ID" value="NZ_FWFX01000003.1"/>
</dbReference>
<dbReference type="InterPro" id="IPR011935">
    <property type="entry name" value="CHP02231"/>
</dbReference>
<dbReference type="Pfam" id="PF13600">
    <property type="entry name" value="DUF4140"/>
    <property type="match status" value="1"/>
</dbReference>
<dbReference type="PANTHER" id="PTHR31005">
    <property type="entry name" value="DUF4139 DOMAIN-CONTAINING PROTEIN"/>
    <property type="match status" value="1"/>
</dbReference>
<evidence type="ECO:0000259" key="4">
    <source>
        <dbReference type="Pfam" id="PF13600"/>
    </source>
</evidence>
<feature type="domain" description="DUF4140" evidence="4">
    <location>
        <begin position="29"/>
        <end position="113"/>
    </location>
</feature>
<evidence type="ECO:0000313" key="5">
    <source>
        <dbReference type="EMBL" id="SLN31954.1"/>
    </source>
</evidence>
<feature type="chain" id="PRO_5013163265" description="DUF4139 domain-containing protein" evidence="2">
    <location>
        <begin position="18"/>
        <end position="542"/>
    </location>
</feature>
<feature type="signal peptide" evidence="2">
    <location>
        <begin position="1"/>
        <end position="17"/>
    </location>
</feature>
<evidence type="ECO:0000313" key="6">
    <source>
        <dbReference type="Proteomes" id="UP000193061"/>
    </source>
</evidence>
<feature type="coiled-coil region" evidence="1">
    <location>
        <begin position="170"/>
        <end position="204"/>
    </location>
</feature>
<sequence>MRYLVAGLALLPTSVWAEDIILQSDVSAVTLYPGGATITREVPFAAPAGQHQLILSDLPRSTPLQSVRVAVEGARMGSVSARNDFVIPRDEDTNAAIKAAEDKVEQLEEELREGLAGVERIRLEAEAARTRAAFLAQLGDNEGVAGLDATALRELIGVVGDETLSALQAAQDADYRADTARADLQDLQIELEKARAELRALVPEVEERAMLSIAVDAAEAGEGSVTVTYNIQQAAWQPVYDLHLARDTGALALERGAFIQQNTGENWEDVALTLSTVRPSEQTAPSEIWPWLRRIYDPEQIQRRTKGIAEADLGAFSGQVMAEAVAPEPMVAEASFNGLAVTYSYPQPVSVASGADRSRVTLGTLEAEVDLIAQAVPISDQTAFLMANLKNDSGELILPSNEASFYLDGRFIGRQYLILIPAGGDVDLSFGPIDGLRLTRTVLDRNEGDRGVLTRSNEFTEEVRIEVENLTGENWAVRVLDRVPFSEQEDLEIDWSAGPKPSETDYDNKRGVLAWDFDLPAGETQQIKLGHSIDWPDGQILQ</sequence>
<dbReference type="OrthoDB" id="580912at2"/>
<evidence type="ECO:0008006" key="7">
    <source>
        <dbReference type="Google" id="ProtNLM"/>
    </source>
</evidence>
<evidence type="ECO:0000256" key="1">
    <source>
        <dbReference type="SAM" id="Coils"/>
    </source>
</evidence>
<name>A0A1X6YVC7_9RHOB</name>
<protein>
    <recommendedName>
        <fullName evidence="7">DUF4139 domain-containing protein</fullName>
    </recommendedName>
</protein>
<dbReference type="PANTHER" id="PTHR31005:SF8">
    <property type="entry name" value="DUF4139 DOMAIN-CONTAINING PROTEIN"/>
    <property type="match status" value="1"/>
</dbReference>
<dbReference type="InterPro" id="IPR025554">
    <property type="entry name" value="DUF4140"/>
</dbReference>
<dbReference type="Pfam" id="PF13598">
    <property type="entry name" value="DUF4139"/>
    <property type="match status" value="1"/>
</dbReference>
<organism evidence="5 6">
    <name type="scientific">Roseovarius albus</name>
    <dbReference type="NCBI Taxonomy" id="1247867"/>
    <lineage>
        <taxon>Bacteria</taxon>
        <taxon>Pseudomonadati</taxon>
        <taxon>Pseudomonadota</taxon>
        <taxon>Alphaproteobacteria</taxon>
        <taxon>Rhodobacterales</taxon>
        <taxon>Roseobacteraceae</taxon>
        <taxon>Roseovarius</taxon>
    </lineage>
</organism>
<keyword evidence="6" id="KW-1185">Reference proteome</keyword>
<keyword evidence="1" id="KW-0175">Coiled coil</keyword>
<feature type="coiled-coil region" evidence="1">
    <location>
        <begin position="90"/>
        <end position="124"/>
    </location>
</feature>
<gene>
    <name evidence="5" type="ORF">ROA7450_01441</name>
</gene>
<proteinExistence type="predicted"/>
<reference evidence="5 6" key="1">
    <citation type="submission" date="2017-03" db="EMBL/GenBank/DDBJ databases">
        <authorList>
            <person name="Afonso C.L."/>
            <person name="Miller P.J."/>
            <person name="Scott M.A."/>
            <person name="Spackman E."/>
            <person name="Goraichik I."/>
            <person name="Dimitrov K.M."/>
            <person name="Suarez D.L."/>
            <person name="Swayne D.E."/>
        </authorList>
    </citation>
    <scope>NUCLEOTIDE SEQUENCE [LARGE SCALE GENOMIC DNA]</scope>
    <source>
        <strain evidence="5 6">CECT 7450</strain>
    </source>
</reference>